<protein>
    <submittedName>
        <fullName evidence="1">Glucosyl transferase</fullName>
    </submittedName>
</protein>
<gene>
    <name evidence="1" type="ORF">ENS31_01250</name>
</gene>
<reference evidence="1" key="1">
    <citation type="journal article" date="2020" name="mSystems">
        <title>Genome- and Community-Level Interaction Insights into Carbon Utilization and Element Cycling Functions of Hydrothermarchaeota in Hydrothermal Sediment.</title>
        <authorList>
            <person name="Zhou Z."/>
            <person name="Liu Y."/>
            <person name="Xu W."/>
            <person name="Pan J."/>
            <person name="Luo Z.H."/>
            <person name="Li M."/>
        </authorList>
    </citation>
    <scope>NUCLEOTIDE SEQUENCE [LARGE SCALE GENOMIC DNA]</scope>
    <source>
        <strain evidence="1">SpSt-479</strain>
    </source>
</reference>
<evidence type="ECO:0000313" key="1">
    <source>
        <dbReference type="EMBL" id="HFI90137.1"/>
    </source>
</evidence>
<keyword evidence="1" id="KW-0808">Transferase</keyword>
<dbReference type="GO" id="GO:0016740">
    <property type="term" value="F:transferase activity"/>
    <property type="evidence" value="ECO:0007669"/>
    <property type="project" value="UniProtKB-KW"/>
</dbReference>
<accession>A0A7V3E6C1</accession>
<organism evidence="1">
    <name type="scientific">Ignavibacterium album</name>
    <dbReference type="NCBI Taxonomy" id="591197"/>
    <lineage>
        <taxon>Bacteria</taxon>
        <taxon>Pseudomonadati</taxon>
        <taxon>Ignavibacteriota</taxon>
        <taxon>Ignavibacteria</taxon>
        <taxon>Ignavibacteriales</taxon>
        <taxon>Ignavibacteriaceae</taxon>
        <taxon>Ignavibacterium</taxon>
    </lineage>
</organism>
<dbReference type="EMBL" id="DSUJ01000002">
    <property type="protein sequence ID" value="HFI90137.1"/>
    <property type="molecule type" value="Genomic_DNA"/>
</dbReference>
<name>A0A7V3E6C1_9BACT</name>
<dbReference type="AlphaFoldDB" id="A0A7V3E6C1"/>
<comment type="caution">
    <text evidence="1">The sequence shown here is derived from an EMBL/GenBank/DDBJ whole genome shotgun (WGS) entry which is preliminary data.</text>
</comment>
<sequence length="478" mass="53885">MLIISFLKSIKQSINHSPIHPLSHSFYILNYKFYITKALQTMRATMSLLALILQLLLFATSCKQSTEPKLEAELKLELEDASCTEAWIKLTTTNLQLPTSVTLKQDGVVRKTINVQTQDTLLYIDSLLPNKTYKFQTFIQSYNHSSNELTVTTMDTTSHEFTWQIWEFGTTGSSSLYDVAIIDENDIWAVGEINIADTSINGYTTYNAVHWDGTKWELKRIQFYTFCGQQHTGSYPAKSVFAFGSNDVWIAMDGSQVVRWNGISQSQPICTPVSINKLWGSSSEDLYAVGNNGNIAHWDGRKWTKIESGTDVDLKSVSGNNNDLFISGYSLDQSESLLLRLRNFQARTVWYNNNINGTDPYGNIIYSSKVIDNNLFLSSNRGIYRETIGIDNQTKYLFPIPRRVYRITGEMSNDVYTVGTSSSINHYNGLNKREIYIDFTSTSALYGADSKLNTIVGVGTKVGNAIYHKAIIVVGKRN</sequence>
<proteinExistence type="predicted"/>